<sequence>MIWNRLPALKCLVIISFCLEVMHAVKAEPLRLTTGDDFPPYTGAELPEGGLASAIVIAAFAWMNQEVALEYRPWKRGYEETKAGQYLATYPYVKSRDRLVDFHFSDPIFQYERILFERRHPNASQWPDTLRGERLCLPVGYEVPSVIEDRVIKGTLILIKPSDMDACFKQLLRNRTDYVLSDRILGQSIASHHFGAAPQQLTMIEPPVSKQSAHLIIAKNQPDAIKIIADFNRALIALRADGTLDHLVALPSEQSSKPVSK</sequence>
<proteinExistence type="predicted"/>
<dbReference type="Gene3D" id="3.40.190.10">
    <property type="entry name" value="Periplasmic binding protein-like II"/>
    <property type="match status" value="2"/>
</dbReference>
<name>A0A3D9HDT6_9PROT</name>
<comment type="caution">
    <text evidence="1">The sequence shown here is derived from an EMBL/GenBank/DDBJ whole genome shotgun (WGS) entry which is preliminary data.</text>
</comment>
<dbReference type="Proteomes" id="UP000256845">
    <property type="component" value="Unassembled WGS sequence"/>
</dbReference>
<gene>
    <name evidence="1" type="ORF">DFP90_1096</name>
</gene>
<evidence type="ECO:0000313" key="1">
    <source>
        <dbReference type="EMBL" id="RED47642.1"/>
    </source>
</evidence>
<reference evidence="1 2" key="1">
    <citation type="submission" date="2018-07" db="EMBL/GenBank/DDBJ databases">
        <title>Genomic Encyclopedia of Type Strains, Phase III (KMG-III): the genomes of soil and plant-associated and newly described type strains.</title>
        <authorList>
            <person name="Whitman W."/>
        </authorList>
    </citation>
    <scope>NUCLEOTIDE SEQUENCE [LARGE SCALE GENOMIC DNA]</scope>
    <source>
        <strain evidence="1 2">CECT 8488</strain>
    </source>
</reference>
<protein>
    <submittedName>
        <fullName evidence="1">Amino acid ABC transporter substrate-binding protein (PAAT family)</fullName>
    </submittedName>
</protein>
<dbReference type="SUPFAM" id="SSF53850">
    <property type="entry name" value="Periplasmic binding protein-like II"/>
    <property type="match status" value="1"/>
</dbReference>
<dbReference type="PANTHER" id="PTHR35936:SF25">
    <property type="entry name" value="ABC TRANSPORTER SUBSTRATE-BINDING PROTEIN"/>
    <property type="match status" value="1"/>
</dbReference>
<organism evidence="1 2">
    <name type="scientific">Aestuariispira insulae</name>
    <dbReference type="NCBI Taxonomy" id="1461337"/>
    <lineage>
        <taxon>Bacteria</taxon>
        <taxon>Pseudomonadati</taxon>
        <taxon>Pseudomonadota</taxon>
        <taxon>Alphaproteobacteria</taxon>
        <taxon>Rhodospirillales</taxon>
        <taxon>Kiloniellaceae</taxon>
        <taxon>Aestuariispira</taxon>
    </lineage>
</organism>
<dbReference type="AlphaFoldDB" id="A0A3D9HDT6"/>
<dbReference type="PANTHER" id="PTHR35936">
    <property type="entry name" value="MEMBRANE-BOUND LYTIC MUREIN TRANSGLYCOSYLASE F"/>
    <property type="match status" value="1"/>
</dbReference>
<dbReference type="EMBL" id="QRDW01000009">
    <property type="protein sequence ID" value="RED47642.1"/>
    <property type="molecule type" value="Genomic_DNA"/>
</dbReference>
<accession>A0A3D9HDT6</accession>
<evidence type="ECO:0000313" key="2">
    <source>
        <dbReference type="Proteomes" id="UP000256845"/>
    </source>
</evidence>
<keyword evidence="2" id="KW-1185">Reference proteome</keyword>
<dbReference type="OrthoDB" id="8479038at2"/>